<evidence type="ECO:0000313" key="10">
    <source>
        <dbReference type="Proteomes" id="UP000055045"/>
    </source>
</evidence>
<keyword evidence="10" id="KW-1185">Reference proteome</keyword>
<feature type="compositionally biased region" description="Polar residues" evidence="6">
    <location>
        <begin position="20"/>
        <end position="33"/>
    </location>
</feature>
<evidence type="ECO:0000256" key="3">
    <source>
        <dbReference type="ARBA" id="ARBA00022692"/>
    </source>
</evidence>
<dbReference type="GO" id="GO:0005886">
    <property type="term" value="C:plasma membrane"/>
    <property type="evidence" value="ECO:0007669"/>
    <property type="project" value="TreeGrafter"/>
</dbReference>
<feature type="region of interest" description="Disordered" evidence="6">
    <location>
        <begin position="1"/>
        <end position="39"/>
    </location>
</feature>
<dbReference type="InterPro" id="IPR011701">
    <property type="entry name" value="MFS"/>
</dbReference>
<feature type="transmembrane region" description="Helical" evidence="7">
    <location>
        <begin position="53"/>
        <end position="79"/>
    </location>
</feature>
<name>A0A117NS37_PENFR</name>
<comment type="similarity">
    <text evidence="2">Belongs to the major facilitator superfamily. TCR/Tet family.</text>
</comment>
<comment type="caution">
    <text evidence="9">The sequence shown here is derived from an EMBL/GenBank/DDBJ whole genome shotgun (WGS) entry which is preliminary data.</text>
</comment>
<sequence>MNSHQPLTDVTSSDTKDENIITTPSYDPTQGLSDTGGKEEAEQTQYPVQIHKLIINVAALAIGQFLLGLDSTIVSTAAPKITDQFHALSDIGWYASVFTLTFCAFQLMWGKLFTFFPGKLVYLAGFLVFEVGSLACAVASSSKAFIVGRALAGLGAGGAGAGSLLLIAHLVPPPRRPTLVGILCSTFGFGNAIGPLLGGAFTDNPALTWRWCFYINLPLGAVSGLIVIFFIPMCKPNGAATITWRERLLRMDFPGAVLLVPAVVCLLMALEWGGSRFTWSNGRIIALFILAGILGIGFLVSQAYRKNENHVMVVPRLFKDPRIWASSILGGSTTASFFTMLYYIPVWFQAIKSATPVASGILNLPMTISFLIASTLGGALSSTSSQDAKVYCLSRVQERLSSLAIVRKWNTTTTLATFAFITPLLLSAGSALLTTLRPNTSLGKQIGYQIIFGFGAGLGMQTSLSRPQSLPTHNDVSTGTAIVFLFQNLGASIMISVAQLVFNSTLHVQLENIPGLDPLVVTSAGATGWRDVVPPEMVPPVLGAYNKALTATFLVAVGAAAIGILGIIWVPLRWWNGRKSGIKDGTGTSVGTGGDWFVAFHSS</sequence>
<dbReference type="Gene3D" id="1.20.1250.20">
    <property type="entry name" value="MFS general substrate transporter like domains"/>
    <property type="match status" value="1"/>
</dbReference>
<feature type="transmembrane region" description="Helical" evidence="7">
    <location>
        <begin position="146"/>
        <end position="167"/>
    </location>
</feature>
<comment type="subcellular location">
    <subcellularLocation>
        <location evidence="1">Membrane</location>
        <topology evidence="1">Multi-pass membrane protein</topology>
    </subcellularLocation>
</comment>
<feature type="transmembrane region" description="Helical" evidence="7">
    <location>
        <begin position="284"/>
        <end position="304"/>
    </location>
</feature>
<feature type="transmembrane region" description="Helical" evidence="7">
    <location>
        <begin position="446"/>
        <end position="464"/>
    </location>
</feature>
<evidence type="ECO:0000256" key="6">
    <source>
        <dbReference type="SAM" id="MobiDB-lite"/>
    </source>
</evidence>
<accession>A0A117NS37</accession>
<feature type="transmembrane region" description="Helical" evidence="7">
    <location>
        <begin position="91"/>
        <end position="109"/>
    </location>
</feature>
<dbReference type="AlphaFoldDB" id="A0A117NS37"/>
<dbReference type="OrthoDB" id="10021397at2759"/>
<organism evidence="9 10">
    <name type="scientific">Penicillium freii</name>
    <dbReference type="NCBI Taxonomy" id="48697"/>
    <lineage>
        <taxon>Eukaryota</taxon>
        <taxon>Fungi</taxon>
        <taxon>Dikarya</taxon>
        <taxon>Ascomycota</taxon>
        <taxon>Pezizomycotina</taxon>
        <taxon>Eurotiomycetes</taxon>
        <taxon>Eurotiomycetidae</taxon>
        <taxon>Eurotiales</taxon>
        <taxon>Aspergillaceae</taxon>
        <taxon>Penicillium</taxon>
    </lineage>
</organism>
<protein>
    <recommendedName>
        <fullName evidence="8">Major facilitator superfamily (MFS) profile domain-containing protein</fullName>
    </recommendedName>
</protein>
<feature type="transmembrane region" description="Helical" evidence="7">
    <location>
        <begin position="415"/>
        <end position="434"/>
    </location>
</feature>
<feature type="compositionally biased region" description="Polar residues" evidence="6">
    <location>
        <begin position="1"/>
        <end position="13"/>
    </location>
</feature>
<dbReference type="PROSITE" id="PS50850">
    <property type="entry name" value="MFS"/>
    <property type="match status" value="1"/>
</dbReference>
<dbReference type="PANTHER" id="PTHR23501:SF199">
    <property type="entry name" value="MFS EFFLUX TRANSPORTER INPD-RELATED"/>
    <property type="match status" value="1"/>
</dbReference>
<feature type="transmembrane region" description="Helical" evidence="7">
    <location>
        <begin position="476"/>
        <end position="502"/>
    </location>
</feature>
<feature type="transmembrane region" description="Helical" evidence="7">
    <location>
        <begin position="121"/>
        <end position="140"/>
    </location>
</feature>
<evidence type="ECO:0000256" key="4">
    <source>
        <dbReference type="ARBA" id="ARBA00022989"/>
    </source>
</evidence>
<keyword evidence="5 7" id="KW-0472">Membrane</keyword>
<keyword evidence="3 7" id="KW-0812">Transmembrane</keyword>
<evidence type="ECO:0000313" key="9">
    <source>
        <dbReference type="EMBL" id="KUM66411.1"/>
    </source>
</evidence>
<evidence type="ECO:0000256" key="2">
    <source>
        <dbReference type="ARBA" id="ARBA00007520"/>
    </source>
</evidence>
<feature type="transmembrane region" description="Helical" evidence="7">
    <location>
        <begin position="357"/>
        <end position="380"/>
    </location>
</feature>
<evidence type="ECO:0000259" key="8">
    <source>
        <dbReference type="PROSITE" id="PS50850"/>
    </source>
</evidence>
<dbReference type="Proteomes" id="UP000055045">
    <property type="component" value="Unassembled WGS sequence"/>
</dbReference>
<proteinExistence type="inferred from homology"/>
<evidence type="ECO:0000256" key="1">
    <source>
        <dbReference type="ARBA" id="ARBA00004141"/>
    </source>
</evidence>
<feature type="domain" description="Major facilitator superfamily (MFS) profile" evidence="8">
    <location>
        <begin position="56"/>
        <end position="575"/>
    </location>
</feature>
<feature type="transmembrane region" description="Helical" evidence="7">
    <location>
        <begin position="213"/>
        <end position="232"/>
    </location>
</feature>
<feature type="transmembrane region" description="Helical" evidence="7">
    <location>
        <begin position="179"/>
        <end position="201"/>
    </location>
</feature>
<gene>
    <name evidence="9" type="ORF">ACN42_g628</name>
</gene>
<evidence type="ECO:0000256" key="5">
    <source>
        <dbReference type="ARBA" id="ARBA00023136"/>
    </source>
</evidence>
<dbReference type="PANTHER" id="PTHR23501">
    <property type="entry name" value="MAJOR FACILITATOR SUPERFAMILY"/>
    <property type="match status" value="1"/>
</dbReference>
<dbReference type="GO" id="GO:0022857">
    <property type="term" value="F:transmembrane transporter activity"/>
    <property type="evidence" value="ECO:0007669"/>
    <property type="project" value="InterPro"/>
</dbReference>
<dbReference type="STRING" id="48697.A0A117NS37"/>
<reference evidence="9 10" key="1">
    <citation type="submission" date="2015-10" db="EMBL/GenBank/DDBJ databases">
        <title>Genome sequencing of Penicillium freii.</title>
        <authorList>
            <person name="Nguyen H.D."/>
            <person name="Visagie C.M."/>
            <person name="Seifert K.A."/>
        </authorList>
    </citation>
    <scope>NUCLEOTIDE SEQUENCE [LARGE SCALE GENOMIC DNA]</scope>
    <source>
        <strain evidence="9 10">DAOM 242723</strain>
    </source>
</reference>
<feature type="transmembrane region" description="Helical" evidence="7">
    <location>
        <begin position="253"/>
        <end position="272"/>
    </location>
</feature>
<dbReference type="Pfam" id="PF07690">
    <property type="entry name" value="MFS_1"/>
    <property type="match status" value="1"/>
</dbReference>
<keyword evidence="4 7" id="KW-1133">Transmembrane helix</keyword>
<feature type="transmembrane region" description="Helical" evidence="7">
    <location>
        <begin position="548"/>
        <end position="570"/>
    </location>
</feature>
<dbReference type="InterPro" id="IPR036259">
    <property type="entry name" value="MFS_trans_sf"/>
</dbReference>
<dbReference type="InterPro" id="IPR020846">
    <property type="entry name" value="MFS_dom"/>
</dbReference>
<evidence type="ECO:0000256" key="7">
    <source>
        <dbReference type="SAM" id="Phobius"/>
    </source>
</evidence>
<dbReference type="SUPFAM" id="SSF103473">
    <property type="entry name" value="MFS general substrate transporter"/>
    <property type="match status" value="1"/>
</dbReference>
<dbReference type="EMBL" id="LLXE01000009">
    <property type="protein sequence ID" value="KUM66411.1"/>
    <property type="molecule type" value="Genomic_DNA"/>
</dbReference>
<feature type="transmembrane region" description="Helical" evidence="7">
    <location>
        <begin position="324"/>
        <end position="345"/>
    </location>
</feature>